<keyword evidence="2" id="KW-1185">Reference proteome</keyword>
<name>A0ABN1M358_9FIRM</name>
<evidence type="ECO:0000313" key="2">
    <source>
        <dbReference type="Proteomes" id="UP001400965"/>
    </source>
</evidence>
<protein>
    <submittedName>
        <fullName evidence="1">Uncharacterized protein</fullName>
    </submittedName>
</protein>
<dbReference type="Proteomes" id="UP001400965">
    <property type="component" value="Unassembled WGS sequence"/>
</dbReference>
<sequence>MYDNKKKFNIDYFSKYYFYDLDEFRKEDDSEYILEKINECNRFNYKGYTYKYSKYNNIVKGETKKNIDMTIDESNGNITIEGKVNRLDLIYKYQTKQLEDHVRIATKVCDNINETSCLIYIDNAQCKEFLNSLDNIKENQVKLMKNRAQQSTINKNDKI</sequence>
<accession>A0ABN1M358</accession>
<comment type="caution">
    <text evidence="1">The sequence shown here is derived from an EMBL/GenBank/DDBJ whole genome shotgun (WGS) entry which is preliminary data.</text>
</comment>
<gene>
    <name evidence="1" type="ORF">GCM10008917_14160</name>
</gene>
<organism evidence="1 2">
    <name type="scientific">Paraclostridium tenue</name>
    <dbReference type="NCBI Taxonomy" id="1737"/>
    <lineage>
        <taxon>Bacteria</taxon>
        <taxon>Bacillati</taxon>
        <taxon>Bacillota</taxon>
        <taxon>Clostridia</taxon>
        <taxon>Peptostreptococcales</taxon>
        <taxon>Peptostreptococcaceae</taxon>
        <taxon>Paraclostridium</taxon>
    </lineage>
</organism>
<dbReference type="RefSeq" id="WP_346044306.1">
    <property type="nucleotide sequence ID" value="NZ_BAAACP010000007.1"/>
</dbReference>
<evidence type="ECO:0000313" key="1">
    <source>
        <dbReference type="EMBL" id="GAA0863686.1"/>
    </source>
</evidence>
<dbReference type="EMBL" id="BAAACP010000007">
    <property type="protein sequence ID" value="GAA0863686.1"/>
    <property type="molecule type" value="Genomic_DNA"/>
</dbReference>
<proteinExistence type="predicted"/>
<reference evidence="1 2" key="1">
    <citation type="journal article" date="2019" name="Int. J. Syst. Evol. Microbiol.">
        <title>The Global Catalogue of Microorganisms (GCM) 10K type strain sequencing project: providing services to taxonomists for standard genome sequencing and annotation.</title>
        <authorList>
            <consortium name="The Broad Institute Genomics Platform"/>
            <consortium name="The Broad Institute Genome Sequencing Center for Infectious Disease"/>
            <person name="Wu L."/>
            <person name="Ma J."/>
        </authorList>
    </citation>
    <scope>NUCLEOTIDE SEQUENCE [LARGE SCALE GENOMIC DNA]</scope>
    <source>
        <strain evidence="1 2">JCM 6486</strain>
    </source>
</reference>